<evidence type="ECO:0000313" key="5">
    <source>
        <dbReference type="Proteomes" id="UP000587070"/>
    </source>
</evidence>
<name>A0A840GDD5_RHOTE</name>
<gene>
    <name evidence="4" type="ORF">GGD90_003047</name>
</gene>
<feature type="domain" description="CBS" evidence="3">
    <location>
        <begin position="87"/>
        <end position="146"/>
    </location>
</feature>
<feature type="domain" description="CBS" evidence="3">
    <location>
        <begin position="155"/>
        <end position="213"/>
    </location>
</feature>
<protein>
    <submittedName>
        <fullName evidence="4">CBS domain-containing protein</fullName>
    </submittedName>
</protein>
<keyword evidence="5" id="KW-1185">Reference proteome</keyword>
<organism evidence="4 5">
    <name type="scientific">Rhodocyclus tenuis</name>
    <name type="common">Rhodospirillum tenue</name>
    <dbReference type="NCBI Taxonomy" id="1066"/>
    <lineage>
        <taxon>Bacteria</taxon>
        <taxon>Pseudomonadati</taxon>
        <taxon>Pseudomonadota</taxon>
        <taxon>Betaproteobacteria</taxon>
        <taxon>Rhodocyclales</taxon>
        <taxon>Rhodocyclaceae</taxon>
        <taxon>Rhodocyclus</taxon>
    </lineage>
</organism>
<dbReference type="PROSITE" id="PS51371">
    <property type="entry name" value="CBS"/>
    <property type="match status" value="2"/>
</dbReference>
<dbReference type="Proteomes" id="UP000587070">
    <property type="component" value="Unassembled WGS sequence"/>
</dbReference>
<dbReference type="InterPro" id="IPR046342">
    <property type="entry name" value="CBS_dom_sf"/>
</dbReference>
<accession>A0A840GDD5</accession>
<evidence type="ECO:0000256" key="1">
    <source>
        <dbReference type="ARBA" id="ARBA00023122"/>
    </source>
</evidence>
<keyword evidence="1 2" id="KW-0129">CBS domain</keyword>
<reference evidence="4 5" key="1">
    <citation type="submission" date="2020-08" db="EMBL/GenBank/DDBJ databases">
        <title>Genome sequencing of Purple Non-Sulfur Bacteria from various extreme environments.</title>
        <authorList>
            <person name="Mayer M."/>
        </authorList>
    </citation>
    <scope>NUCLEOTIDE SEQUENCE [LARGE SCALE GENOMIC DNA]</scope>
    <source>
        <strain evidence="4 5">2761</strain>
    </source>
</reference>
<evidence type="ECO:0000256" key="2">
    <source>
        <dbReference type="PROSITE-ProRule" id="PRU00703"/>
    </source>
</evidence>
<dbReference type="PANTHER" id="PTHR43080:SF2">
    <property type="entry name" value="CBS DOMAIN-CONTAINING PROTEIN"/>
    <property type="match status" value="1"/>
</dbReference>
<dbReference type="PANTHER" id="PTHR43080">
    <property type="entry name" value="CBS DOMAIN-CONTAINING PROTEIN CBSX3, MITOCHONDRIAL"/>
    <property type="match status" value="1"/>
</dbReference>
<sequence>MFSIYGISGPTFRGTLEEMERLPAVNGLRRVRPIDEQDRERSTFASLLAASEDPPLPRPAGEAIDAYQSILHRDAERGPLYLARQIMRRQVIVVGAEDPVERAFQVLLDNEIRQAPVLDAGRVVGIVGERNLLRALNVEAGQVRDVLDRRVRELMSSPVVCADPVTDIRRIARVMRDNDVDGVPVVDAAGALNGFISRSDILSAVVTEPPLSLWR</sequence>
<dbReference type="AlphaFoldDB" id="A0A840GDD5"/>
<dbReference type="SUPFAM" id="SSF54631">
    <property type="entry name" value="CBS-domain pair"/>
    <property type="match status" value="1"/>
</dbReference>
<dbReference type="EMBL" id="JACIGE010000012">
    <property type="protein sequence ID" value="MBB4248648.1"/>
    <property type="molecule type" value="Genomic_DNA"/>
</dbReference>
<dbReference type="Pfam" id="PF00571">
    <property type="entry name" value="CBS"/>
    <property type="match status" value="2"/>
</dbReference>
<dbReference type="OrthoDB" id="9811720at2"/>
<dbReference type="InterPro" id="IPR000644">
    <property type="entry name" value="CBS_dom"/>
</dbReference>
<dbReference type="SMART" id="SM00116">
    <property type="entry name" value="CBS"/>
    <property type="match status" value="2"/>
</dbReference>
<dbReference type="Gene3D" id="3.10.580.10">
    <property type="entry name" value="CBS-domain"/>
    <property type="match status" value="1"/>
</dbReference>
<evidence type="ECO:0000259" key="3">
    <source>
        <dbReference type="PROSITE" id="PS51371"/>
    </source>
</evidence>
<dbReference type="InterPro" id="IPR051257">
    <property type="entry name" value="Diverse_CBS-Domain"/>
</dbReference>
<evidence type="ECO:0000313" key="4">
    <source>
        <dbReference type="EMBL" id="MBB4248648.1"/>
    </source>
</evidence>
<proteinExistence type="predicted"/>
<comment type="caution">
    <text evidence="4">The sequence shown here is derived from an EMBL/GenBank/DDBJ whole genome shotgun (WGS) entry which is preliminary data.</text>
</comment>
<dbReference type="RefSeq" id="WP_153114731.1">
    <property type="nucleotide sequence ID" value="NZ_JACIGE010000012.1"/>
</dbReference>